<feature type="domain" description="BESS" evidence="16">
    <location>
        <begin position="551"/>
        <end position="590"/>
    </location>
</feature>
<dbReference type="PROSITE" id="PS50950">
    <property type="entry name" value="ZF_THAP"/>
    <property type="match status" value="1"/>
</dbReference>
<keyword evidence="11" id="KW-0131">Cell cycle</keyword>
<name>A0A0A9W9G4_LYGHE</name>
<dbReference type="InterPro" id="IPR004210">
    <property type="entry name" value="BESS_motif"/>
</dbReference>
<evidence type="ECO:0000256" key="7">
    <source>
        <dbReference type="ARBA" id="ARBA00023054"/>
    </source>
</evidence>
<evidence type="ECO:0000256" key="5">
    <source>
        <dbReference type="ARBA" id="ARBA00022833"/>
    </source>
</evidence>
<proteinExistence type="inferred from homology"/>
<evidence type="ECO:0000256" key="4">
    <source>
        <dbReference type="ARBA" id="ARBA00022771"/>
    </source>
</evidence>
<dbReference type="EMBL" id="GBHO01042104">
    <property type="protein sequence ID" value="JAG01500.1"/>
    <property type="molecule type" value="Transcribed_RNA"/>
</dbReference>
<protein>
    <submittedName>
        <fullName evidence="17">THAP domain-containing protein 3</fullName>
    </submittedName>
</protein>
<evidence type="ECO:0000256" key="1">
    <source>
        <dbReference type="ARBA" id="ARBA00004642"/>
    </source>
</evidence>
<feature type="compositionally biased region" description="Basic and acidic residues" evidence="14">
    <location>
        <begin position="320"/>
        <end position="337"/>
    </location>
</feature>
<reference evidence="17" key="1">
    <citation type="journal article" date="2014" name="PLoS ONE">
        <title>Transcriptome-Based Identification of ABC Transporters in the Western Tarnished Plant Bug Lygus hesperus.</title>
        <authorList>
            <person name="Hull J.J."/>
            <person name="Chaney K."/>
            <person name="Geib S.M."/>
            <person name="Fabrick J.A."/>
            <person name="Brent C.S."/>
            <person name="Walsh D."/>
            <person name="Lavine L.C."/>
        </authorList>
    </citation>
    <scope>NUCLEOTIDE SEQUENCE</scope>
</reference>
<evidence type="ECO:0000259" key="15">
    <source>
        <dbReference type="PROSITE" id="PS50950"/>
    </source>
</evidence>
<evidence type="ECO:0000256" key="11">
    <source>
        <dbReference type="ARBA" id="ARBA00023306"/>
    </source>
</evidence>
<evidence type="ECO:0000256" key="2">
    <source>
        <dbReference type="ARBA" id="ARBA00006177"/>
    </source>
</evidence>
<dbReference type="GO" id="GO:0005654">
    <property type="term" value="C:nucleoplasm"/>
    <property type="evidence" value="ECO:0007669"/>
    <property type="project" value="UniProtKB-SubCell"/>
</dbReference>
<comment type="subcellular location">
    <subcellularLocation>
        <location evidence="1">Nucleus</location>
        <location evidence="1">Nucleoplasm</location>
    </subcellularLocation>
</comment>
<dbReference type="PANTHER" id="PTHR46600">
    <property type="entry name" value="THAP DOMAIN-CONTAINING"/>
    <property type="match status" value="1"/>
</dbReference>
<dbReference type="SMART" id="SM00980">
    <property type="entry name" value="THAP"/>
    <property type="match status" value="1"/>
</dbReference>
<feature type="domain" description="THAP-type" evidence="15">
    <location>
        <begin position="1"/>
        <end position="93"/>
    </location>
</feature>
<dbReference type="GO" id="GO:0008270">
    <property type="term" value="F:zinc ion binding"/>
    <property type="evidence" value="ECO:0007669"/>
    <property type="project" value="UniProtKB-KW"/>
</dbReference>
<feature type="region of interest" description="Disordered" evidence="14">
    <location>
        <begin position="476"/>
        <end position="501"/>
    </location>
</feature>
<dbReference type="Pfam" id="PF05485">
    <property type="entry name" value="THAP"/>
    <property type="match status" value="1"/>
</dbReference>
<keyword evidence="9" id="KW-0804">Transcription</keyword>
<dbReference type="SUPFAM" id="SSF57716">
    <property type="entry name" value="Glucocorticoid receptor-like (DNA-binding domain)"/>
    <property type="match status" value="1"/>
</dbReference>
<keyword evidence="7" id="KW-0175">Coiled coil</keyword>
<evidence type="ECO:0000313" key="17">
    <source>
        <dbReference type="EMBL" id="JAG01500.1"/>
    </source>
</evidence>
<gene>
    <name evidence="17" type="primary">Thap3_0</name>
    <name evidence="17" type="ORF">CM83_70275</name>
</gene>
<evidence type="ECO:0000256" key="3">
    <source>
        <dbReference type="ARBA" id="ARBA00022723"/>
    </source>
</evidence>
<evidence type="ECO:0000256" key="14">
    <source>
        <dbReference type="SAM" id="MobiDB-lite"/>
    </source>
</evidence>
<keyword evidence="4 12" id="KW-0863">Zinc-finger</keyword>
<evidence type="ECO:0000256" key="9">
    <source>
        <dbReference type="ARBA" id="ARBA00023163"/>
    </source>
</evidence>
<dbReference type="PANTHER" id="PTHR46600:SF1">
    <property type="entry name" value="THAP DOMAIN-CONTAINING PROTEIN 1"/>
    <property type="match status" value="1"/>
</dbReference>
<dbReference type="PROSITE" id="PS51031">
    <property type="entry name" value="BESS"/>
    <property type="match status" value="1"/>
</dbReference>
<organism evidence="17">
    <name type="scientific">Lygus hesperus</name>
    <name type="common">Western plant bug</name>
    <dbReference type="NCBI Taxonomy" id="30085"/>
    <lineage>
        <taxon>Eukaryota</taxon>
        <taxon>Metazoa</taxon>
        <taxon>Ecdysozoa</taxon>
        <taxon>Arthropoda</taxon>
        <taxon>Hexapoda</taxon>
        <taxon>Insecta</taxon>
        <taxon>Pterygota</taxon>
        <taxon>Neoptera</taxon>
        <taxon>Paraneoptera</taxon>
        <taxon>Hemiptera</taxon>
        <taxon>Heteroptera</taxon>
        <taxon>Panheteroptera</taxon>
        <taxon>Cimicomorpha</taxon>
        <taxon>Miridae</taxon>
        <taxon>Mirini</taxon>
        <taxon>Lygus</taxon>
    </lineage>
</organism>
<keyword evidence="8 12" id="KW-0238">DNA-binding</keyword>
<evidence type="ECO:0000256" key="13">
    <source>
        <dbReference type="PROSITE-ProRule" id="PRU00371"/>
    </source>
</evidence>
<feature type="region of interest" description="Disordered" evidence="14">
    <location>
        <begin position="285"/>
        <end position="367"/>
    </location>
</feature>
<evidence type="ECO:0000259" key="16">
    <source>
        <dbReference type="PROSITE" id="PS51031"/>
    </source>
</evidence>
<evidence type="ECO:0000256" key="8">
    <source>
        <dbReference type="ARBA" id="ARBA00023125"/>
    </source>
</evidence>
<keyword evidence="10 13" id="KW-0539">Nucleus</keyword>
<reference evidence="17" key="2">
    <citation type="submission" date="2014-07" db="EMBL/GenBank/DDBJ databases">
        <authorList>
            <person name="Hull J."/>
        </authorList>
    </citation>
    <scope>NUCLEOTIDE SEQUENCE</scope>
</reference>
<dbReference type="InterPro" id="IPR026516">
    <property type="entry name" value="THAP1/10"/>
</dbReference>
<accession>A0A0A9W9G4</accession>
<dbReference type="AlphaFoldDB" id="A0A0A9W9G4"/>
<keyword evidence="3" id="KW-0479">Metal-binding</keyword>
<sequence length="602" mass="67615">MVKCCVEDCRSNSKFSSSDVTYHRLPDSRCFPNLHKKWLHKITGAPEDAMVDFIAQGTSRVCSLHFTEEDFVVRTDRNRSRRTLRVEALPTQRLPLFCRALKTNSPAYVDFSSANLKINSPMCSNNNDPSSPMKCMVLDDTDSYNIRKVAKRIKVEPGMFQSRNKQDTYRTGDCNISPRHTPFQSPEVDIDQESDTHIPACYRGKRNVYSPYAFFITELEPELGFSVFMINENKYLKCDPVEDDYQIWRCIVRNCAAQAATASTHCSILIGLRGVHYHLPTKGIPLDPSEWSPRTPWSQGTPGTPEETPGTPWTIDDGDEARSDDDSRSPDIGRDSGCEQSPVASEMSSWGRQQCNQRNSPPHLPSDSRFNVRDLLAPSINEFQLVNSQQPPSLPFQAFSSLDALSKFCAGQTLQGEVFNGATASEEDDRRSHERCVVPVVPFPRMDTGEVPDSIPIIINARSLSTDEQTEYILPSPTSERNKAVTDETSEGSGSERMSARMDESSFYELVDVVDVHSIIQKDPLALDENSHQKPDNGTPTAPANCRISLKEEDATFFQNLAPQLELLSPQDKEIFRKEVADLISRICNKVTSPYNYDSPDL</sequence>
<comment type="similarity">
    <text evidence="2">Belongs to the THAP1 family.</text>
</comment>
<dbReference type="InterPro" id="IPR006612">
    <property type="entry name" value="THAP_Znf"/>
</dbReference>
<keyword evidence="5" id="KW-0862">Zinc</keyword>
<keyword evidence="6" id="KW-0805">Transcription regulation</keyword>
<dbReference type="GO" id="GO:0043565">
    <property type="term" value="F:sequence-specific DNA binding"/>
    <property type="evidence" value="ECO:0007669"/>
    <property type="project" value="InterPro"/>
</dbReference>
<evidence type="ECO:0000256" key="10">
    <source>
        <dbReference type="ARBA" id="ARBA00023242"/>
    </source>
</evidence>
<evidence type="ECO:0000256" key="12">
    <source>
        <dbReference type="PROSITE-ProRule" id="PRU00309"/>
    </source>
</evidence>
<feature type="compositionally biased region" description="Low complexity" evidence="14">
    <location>
        <begin position="300"/>
        <end position="312"/>
    </location>
</feature>
<feature type="compositionally biased region" description="Polar residues" evidence="14">
    <location>
        <begin position="338"/>
        <end position="360"/>
    </location>
</feature>
<evidence type="ECO:0000256" key="6">
    <source>
        <dbReference type="ARBA" id="ARBA00023015"/>
    </source>
</evidence>